<comment type="similarity">
    <text evidence="1">Belongs to the PP2C family.</text>
</comment>
<dbReference type="GO" id="GO:1904775">
    <property type="term" value="P:positive regulation of ubiquinone biosynthetic process"/>
    <property type="evidence" value="ECO:0007669"/>
    <property type="project" value="EnsemblFungi"/>
</dbReference>
<evidence type="ECO:0000259" key="3">
    <source>
        <dbReference type="PROSITE" id="PS51746"/>
    </source>
</evidence>
<dbReference type="SMART" id="SM00332">
    <property type="entry name" value="PP2Cc"/>
    <property type="match status" value="1"/>
</dbReference>
<keyword evidence="1" id="KW-0460">Magnesium</keyword>
<dbReference type="SMART" id="SM00331">
    <property type="entry name" value="PP2C_SIG"/>
    <property type="match status" value="1"/>
</dbReference>
<dbReference type="FunFam" id="3.60.40.10:FF:000093">
    <property type="entry name" value="Type 2C protein Phosphatase"/>
    <property type="match status" value="1"/>
</dbReference>
<gene>
    <name evidence="4" type="ORF">CANTADRAFT_91161</name>
</gene>
<reference evidence="5" key="1">
    <citation type="submission" date="2016-05" db="EMBL/GenBank/DDBJ databases">
        <title>Comparative genomics of biotechnologically important yeasts.</title>
        <authorList>
            <consortium name="DOE Joint Genome Institute"/>
            <person name="Riley R."/>
            <person name="Haridas S."/>
            <person name="Wolfe K.H."/>
            <person name="Lopes M.R."/>
            <person name="Hittinger C.T."/>
            <person name="Goker M."/>
            <person name="Salamov A."/>
            <person name="Wisecaver J."/>
            <person name="Long T.M."/>
            <person name="Aerts A.L."/>
            <person name="Barry K."/>
            <person name="Choi C."/>
            <person name="Clum A."/>
            <person name="Coughlan A.Y."/>
            <person name="Deshpande S."/>
            <person name="Douglass A.P."/>
            <person name="Hanson S.J."/>
            <person name="Klenk H.-P."/>
            <person name="Labutti K."/>
            <person name="Lapidus A."/>
            <person name="Lindquist E."/>
            <person name="Lipzen A."/>
            <person name="Meier-Kolthoff J.P."/>
            <person name="Ohm R.A."/>
            <person name="Otillar R.P."/>
            <person name="Pangilinan J."/>
            <person name="Peng Y."/>
            <person name="Rokas A."/>
            <person name="Rosa C.A."/>
            <person name="Scheuner C."/>
            <person name="Sibirny A.A."/>
            <person name="Slot J.C."/>
            <person name="Stielow J.B."/>
            <person name="Sun H."/>
            <person name="Kurtzman C.P."/>
            <person name="Blackwell M."/>
            <person name="Grigoriev I.V."/>
            <person name="Jeffries T.W."/>
        </authorList>
    </citation>
    <scope>NUCLEOTIDE SEQUENCE [LARGE SCALE GENOMIC DNA]</scope>
    <source>
        <strain evidence="5">NRRL Y-17324</strain>
    </source>
</reference>
<dbReference type="Proteomes" id="UP000094285">
    <property type="component" value="Unassembled WGS sequence"/>
</dbReference>
<dbReference type="EC" id="3.1.3.16" evidence="1"/>
<keyword evidence="2" id="KW-0732">Signal</keyword>
<dbReference type="GO" id="GO:0004722">
    <property type="term" value="F:protein serine/threonine phosphatase activity"/>
    <property type="evidence" value="ECO:0007669"/>
    <property type="project" value="UniProtKB-EC"/>
</dbReference>
<dbReference type="AlphaFoldDB" id="A0A1E4SDY6"/>
<dbReference type="EMBL" id="KV453914">
    <property type="protein sequence ID" value="ODV77693.1"/>
    <property type="molecule type" value="Genomic_DNA"/>
</dbReference>
<evidence type="ECO:0000313" key="5">
    <source>
        <dbReference type="Proteomes" id="UP000094285"/>
    </source>
</evidence>
<dbReference type="OrthoDB" id="60843at2759"/>
<keyword evidence="1" id="KW-0479">Metal-binding</keyword>
<dbReference type="PANTHER" id="PTHR12320">
    <property type="entry name" value="PROTEIN PHOSPHATASE 2C"/>
    <property type="match status" value="1"/>
</dbReference>
<feature type="chain" id="PRO_5009162736" description="Protein phosphatase" evidence="2">
    <location>
        <begin position="27"/>
        <end position="359"/>
    </location>
</feature>
<organism evidence="4 5">
    <name type="scientific">Suhomyces tanzawaensis NRRL Y-17324</name>
    <dbReference type="NCBI Taxonomy" id="984487"/>
    <lineage>
        <taxon>Eukaryota</taxon>
        <taxon>Fungi</taxon>
        <taxon>Dikarya</taxon>
        <taxon>Ascomycota</taxon>
        <taxon>Saccharomycotina</taxon>
        <taxon>Pichiomycetes</taxon>
        <taxon>Debaryomycetaceae</taxon>
        <taxon>Suhomyces</taxon>
    </lineage>
</organism>
<comment type="cofactor">
    <cofactor evidence="1">
        <name>Mg(2+)</name>
        <dbReference type="ChEBI" id="CHEBI:18420"/>
    </cofactor>
</comment>
<protein>
    <recommendedName>
        <fullName evidence="1">Protein phosphatase</fullName>
        <ecNumber evidence="1">3.1.3.16</ecNumber>
    </recommendedName>
</protein>
<dbReference type="PANTHER" id="PTHR12320:SF1">
    <property type="entry name" value="PROTEIN PHOSPHATASE PTC7 HOMOLOG"/>
    <property type="match status" value="1"/>
</dbReference>
<comment type="catalytic activity">
    <reaction evidence="1">
        <text>O-phospho-L-threonyl-[protein] + H2O = L-threonyl-[protein] + phosphate</text>
        <dbReference type="Rhea" id="RHEA:47004"/>
        <dbReference type="Rhea" id="RHEA-COMP:11060"/>
        <dbReference type="Rhea" id="RHEA-COMP:11605"/>
        <dbReference type="ChEBI" id="CHEBI:15377"/>
        <dbReference type="ChEBI" id="CHEBI:30013"/>
        <dbReference type="ChEBI" id="CHEBI:43474"/>
        <dbReference type="ChEBI" id="CHEBI:61977"/>
        <dbReference type="EC" id="3.1.3.16"/>
    </reaction>
</comment>
<comment type="cofactor">
    <cofactor evidence="1">
        <name>Mn(2+)</name>
        <dbReference type="ChEBI" id="CHEBI:29035"/>
    </cofactor>
</comment>
<comment type="catalytic activity">
    <reaction evidence="1">
        <text>O-phospho-L-seryl-[protein] + H2O = L-seryl-[protein] + phosphate</text>
        <dbReference type="Rhea" id="RHEA:20629"/>
        <dbReference type="Rhea" id="RHEA-COMP:9863"/>
        <dbReference type="Rhea" id="RHEA-COMP:11604"/>
        <dbReference type="ChEBI" id="CHEBI:15377"/>
        <dbReference type="ChEBI" id="CHEBI:29999"/>
        <dbReference type="ChEBI" id="CHEBI:43474"/>
        <dbReference type="ChEBI" id="CHEBI:83421"/>
        <dbReference type="EC" id="3.1.3.16"/>
    </reaction>
</comment>
<dbReference type="SUPFAM" id="SSF81606">
    <property type="entry name" value="PP2C-like"/>
    <property type="match status" value="1"/>
</dbReference>
<dbReference type="InterPro" id="IPR036457">
    <property type="entry name" value="PPM-type-like_dom_sf"/>
</dbReference>
<feature type="signal peptide" evidence="2">
    <location>
        <begin position="1"/>
        <end position="26"/>
    </location>
</feature>
<evidence type="ECO:0000256" key="1">
    <source>
        <dbReference type="RuleBase" id="RU366020"/>
    </source>
</evidence>
<dbReference type="InterPro" id="IPR001932">
    <property type="entry name" value="PPM-type_phosphatase-like_dom"/>
</dbReference>
<dbReference type="InterPro" id="IPR039123">
    <property type="entry name" value="PPTC7"/>
</dbReference>
<dbReference type="GO" id="GO:0046872">
    <property type="term" value="F:metal ion binding"/>
    <property type="evidence" value="ECO:0007669"/>
    <property type="project" value="UniProtKB-UniRule"/>
</dbReference>
<dbReference type="Pfam" id="PF07228">
    <property type="entry name" value="SpoIIE"/>
    <property type="match status" value="1"/>
</dbReference>
<feature type="domain" description="PPM-type phosphatase" evidence="3">
    <location>
        <begin position="96"/>
        <end position="358"/>
    </location>
</feature>
<dbReference type="CDD" id="cd00143">
    <property type="entry name" value="PP2Cc"/>
    <property type="match status" value="1"/>
</dbReference>
<sequence length="359" mass="39129">MKVTRVIALVILSMLLSFVSKRSVQAVRQGSSKRMFSWRGGSAGFGAGSTGRSSSTIASAAATAAALSTNYEDLTVLSQYTIAVAYQPKDREESNLFKKKHNQPLPALESPTGEDNAFVAVHQDGSVAVGVADGVGGWADAGYDSSAISRELCATIKHQFSHDSQAQPKQLLETSFQAILESPKVEIGGTTACLGVISNRKLKVANLGDSWCGVFRNYQLVNETAFQTHKFNTPYQLAKIPAHILRQAELEGRRYIRDTPAQADVYEWDLQKDDVVLFATDGVTDNVVPKDIEIFLRDQLEDKKSDLGDVAKLFVKEVVKVSKDSNFPSAFAQELSTLTGQKYLGGKEDDITVVMVRIN</sequence>
<keyword evidence="1" id="KW-0904">Protein phosphatase</keyword>
<dbReference type="GO" id="GO:0005635">
    <property type="term" value="C:nuclear envelope"/>
    <property type="evidence" value="ECO:0007669"/>
    <property type="project" value="EnsemblFungi"/>
</dbReference>
<proteinExistence type="inferred from homology"/>
<dbReference type="PROSITE" id="PS51746">
    <property type="entry name" value="PPM_2"/>
    <property type="match status" value="1"/>
</dbReference>
<dbReference type="GO" id="GO:0005739">
    <property type="term" value="C:mitochondrion"/>
    <property type="evidence" value="ECO:0007669"/>
    <property type="project" value="EnsemblFungi"/>
</dbReference>
<keyword evidence="1" id="KW-0378">Hydrolase</keyword>
<keyword evidence="1" id="KW-0464">Manganese</keyword>
<dbReference type="Gene3D" id="3.60.40.10">
    <property type="entry name" value="PPM-type phosphatase domain"/>
    <property type="match status" value="1"/>
</dbReference>
<dbReference type="RefSeq" id="XP_020062815.1">
    <property type="nucleotide sequence ID" value="XM_020211782.1"/>
</dbReference>
<evidence type="ECO:0000256" key="2">
    <source>
        <dbReference type="SAM" id="SignalP"/>
    </source>
</evidence>
<name>A0A1E4SDY6_9ASCO</name>
<dbReference type="STRING" id="984487.A0A1E4SDY6"/>
<dbReference type="GeneID" id="30985918"/>
<accession>A0A1E4SDY6</accession>
<keyword evidence="5" id="KW-1185">Reference proteome</keyword>
<evidence type="ECO:0000313" key="4">
    <source>
        <dbReference type="EMBL" id="ODV77693.1"/>
    </source>
</evidence>